<dbReference type="InterPro" id="IPR027558">
    <property type="entry name" value="Pre_pil_HX9DG_C"/>
</dbReference>
<dbReference type="InterPro" id="IPR045584">
    <property type="entry name" value="Pilin-like"/>
</dbReference>
<comment type="caution">
    <text evidence="4">The sequence shown here is derived from an EMBL/GenBank/DDBJ whole genome shotgun (WGS) entry which is preliminary data.</text>
</comment>
<dbReference type="Pfam" id="PF07596">
    <property type="entry name" value="SBP_bac_10"/>
    <property type="match status" value="1"/>
</dbReference>
<dbReference type="OrthoDB" id="259596at2"/>
<gene>
    <name evidence="4" type="primary">xcpT_15</name>
    <name evidence="4" type="ORF">Pla111_32830</name>
</gene>
<dbReference type="Proteomes" id="UP000318995">
    <property type="component" value="Unassembled WGS sequence"/>
</dbReference>
<dbReference type="SUPFAM" id="SSF54523">
    <property type="entry name" value="Pili subunits"/>
    <property type="match status" value="1"/>
</dbReference>
<dbReference type="GO" id="GO:0015628">
    <property type="term" value="P:protein secretion by the type II secretion system"/>
    <property type="evidence" value="ECO:0007669"/>
    <property type="project" value="InterPro"/>
</dbReference>
<proteinExistence type="predicted"/>
<keyword evidence="2" id="KW-0472">Membrane</keyword>
<dbReference type="EMBL" id="SJPH01000011">
    <property type="protein sequence ID" value="TWT40638.1"/>
    <property type="molecule type" value="Genomic_DNA"/>
</dbReference>
<evidence type="ECO:0000313" key="4">
    <source>
        <dbReference type="EMBL" id="TWT40638.1"/>
    </source>
</evidence>
<keyword evidence="2" id="KW-0812">Transmembrane</keyword>
<name>A0A5C5VPS1_9BACT</name>
<dbReference type="Pfam" id="PF07963">
    <property type="entry name" value="N_methyl"/>
    <property type="match status" value="1"/>
</dbReference>
<feature type="transmembrane region" description="Helical" evidence="2">
    <location>
        <begin position="21"/>
        <end position="42"/>
    </location>
</feature>
<dbReference type="GO" id="GO:0015627">
    <property type="term" value="C:type II protein secretion system complex"/>
    <property type="evidence" value="ECO:0007669"/>
    <property type="project" value="InterPro"/>
</dbReference>
<dbReference type="NCBIfam" id="TIGR02532">
    <property type="entry name" value="IV_pilin_GFxxxE"/>
    <property type="match status" value="1"/>
</dbReference>
<feature type="domain" description="DUF1559" evidence="3">
    <location>
        <begin position="43"/>
        <end position="367"/>
    </location>
</feature>
<accession>A0A5C5VPS1</accession>
<organism evidence="4 5">
    <name type="scientific">Botrimarina hoheduenensis</name>
    <dbReference type="NCBI Taxonomy" id="2528000"/>
    <lineage>
        <taxon>Bacteria</taxon>
        <taxon>Pseudomonadati</taxon>
        <taxon>Planctomycetota</taxon>
        <taxon>Planctomycetia</taxon>
        <taxon>Pirellulales</taxon>
        <taxon>Lacipirellulaceae</taxon>
        <taxon>Botrimarina</taxon>
    </lineage>
</organism>
<dbReference type="PANTHER" id="PTHR30093">
    <property type="entry name" value="GENERAL SECRETION PATHWAY PROTEIN G"/>
    <property type="match status" value="1"/>
</dbReference>
<dbReference type="NCBIfam" id="TIGR04294">
    <property type="entry name" value="pre_pil_HX9DG"/>
    <property type="match status" value="1"/>
</dbReference>
<dbReference type="PANTHER" id="PTHR30093:SF2">
    <property type="entry name" value="TYPE II SECRETION SYSTEM PROTEIN H"/>
    <property type="match status" value="1"/>
</dbReference>
<evidence type="ECO:0000313" key="5">
    <source>
        <dbReference type="Proteomes" id="UP000318995"/>
    </source>
</evidence>
<dbReference type="AlphaFoldDB" id="A0A5C5VPS1"/>
<sequence length="397" mass="42337">MPKMMTTDRTPRTGRPNGFTLVELLVVIAIIGILVAMLLPAVQAARESARRMQCLNQIKQIGLALHNYHATNGNFPPTAITNFKGYPPCIADPSDSSRVARTSENNLNAILGVTGLTKKYGGDCSGPPWTVLILPYLEENSLFDQFDLDKPFAGVRDRAFDPVNGTGPGCSLGTENAAAQMVRNSAFMCPTDPVGAEQDAVCNYHLCQGGGQIVYSAASSSYNGLTSCATLPPGTSSFYMNGIAHANSKISVAMVTDGTSHTLMVGENRLHMELGENTSIPERGNLWSSSENEGTMHRGPAQAAAATEFGINGDNRTGPGPLGNNVYYRNWIHHSWSSVNFGSFHPGGASFAFADGSAHFLSEDLDVKLYQSIGMRNNGGDVLDGANIVRVSESLVD</sequence>
<evidence type="ECO:0000259" key="3">
    <source>
        <dbReference type="Pfam" id="PF07596"/>
    </source>
</evidence>
<evidence type="ECO:0000256" key="1">
    <source>
        <dbReference type="ARBA" id="ARBA00022481"/>
    </source>
</evidence>
<dbReference type="InterPro" id="IPR011453">
    <property type="entry name" value="DUF1559"/>
</dbReference>
<keyword evidence="5" id="KW-1185">Reference proteome</keyword>
<dbReference type="Gene3D" id="3.30.700.10">
    <property type="entry name" value="Glycoprotein, Type 4 Pilin"/>
    <property type="match status" value="1"/>
</dbReference>
<dbReference type="RefSeq" id="WP_146575475.1">
    <property type="nucleotide sequence ID" value="NZ_SJPH01000011.1"/>
</dbReference>
<protein>
    <submittedName>
        <fullName evidence="4">Type II secretion system protein G</fullName>
    </submittedName>
</protein>
<dbReference type="PRINTS" id="PR00813">
    <property type="entry name" value="BCTERIALGSPG"/>
</dbReference>
<keyword evidence="1" id="KW-0488">Methylation</keyword>
<keyword evidence="2" id="KW-1133">Transmembrane helix</keyword>
<dbReference type="InterPro" id="IPR000983">
    <property type="entry name" value="Bac_GSPG_pilin"/>
</dbReference>
<evidence type="ECO:0000256" key="2">
    <source>
        <dbReference type="SAM" id="Phobius"/>
    </source>
</evidence>
<reference evidence="4 5" key="1">
    <citation type="submission" date="2019-02" db="EMBL/GenBank/DDBJ databases">
        <title>Deep-cultivation of Planctomycetes and their phenomic and genomic characterization uncovers novel biology.</title>
        <authorList>
            <person name="Wiegand S."/>
            <person name="Jogler M."/>
            <person name="Boedeker C."/>
            <person name="Pinto D."/>
            <person name="Vollmers J."/>
            <person name="Rivas-Marin E."/>
            <person name="Kohn T."/>
            <person name="Peeters S.H."/>
            <person name="Heuer A."/>
            <person name="Rast P."/>
            <person name="Oberbeckmann S."/>
            <person name="Bunk B."/>
            <person name="Jeske O."/>
            <person name="Meyerdierks A."/>
            <person name="Storesund J.E."/>
            <person name="Kallscheuer N."/>
            <person name="Luecker S."/>
            <person name="Lage O.M."/>
            <person name="Pohl T."/>
            <person name="Merkel B.J."/>
            <person name="Hornburger P."/>
            <person name="Mueller R.-W."/>
            <person name="Bruemmer F."/>
            <person name="Labrenz M."/>
            <person name="Spormann A.M."/>
            <person name="Op Den Camp H."/>
            <person name="Overmann J."/>
            <person name="Amann R."/>
            <person name="Jetten M.S.M."/>
            <person name="Mascher T."/>
            <person name="Medema M.H."/>
            <person name="Devos D.P."/>
            <person name="Kaster A.-K."/>
            <person name="Ovreas L."/>
            <person name="Rohde M."/>
            <person name="Galperin M.Y."/>
            <person name="Jogler C."/>
        </authorList>
    </citation>
    <scope>NUCLEOTIDE SEQUENCE [LARGE SCALE GENOMIC DNA]</scope>
    <source>
        <strain evidence="4 5">Pla111</strain>
    </source>
</reference>
<dbReference type="InterPro" id="IPR012902">
    <property type="entry name" value="N_methyl_site"/>
</dbReference>